<feature type="compositionally biased region" description="Basic and acidic residues" evidence="1">
    <location>
        <begin position="42"/>
        <end position="51"/>
    </location>
</feature>
<organism evidence="3 4">
    <name type="scientific">Streptomyces lichenis</name>
    <dbReference type="NCBI Taxonomy" id="2306967"/>
    <lineage>
        <taxon>Bacteria</taxon>
        <taxon>Bacillati</taxon>
        <taxon>Actinomycetota</taxon>
        <taxon>Actinomycetes</taxon>
        <taxon>Kitasatosporales</taxon>
        <taxon>Streptomycetaceae</taxon>
        <taxon>Streptomyces</taxon>
    </lineage>
</organism>
<dbReference type="InterPro" id="IPR013830">
    <property type="entry name" value="SGNH_hydro"/>
</dbReference>
<dbReference type="CDD" id="cd01832">
    <property type="entry name" value="SGNH_hydrolase_like_1"/>
    <property type="match status" value="1"/>
</dbReference>
<evidence type="ECO:0000313" key="3">
    <source>
        <dbReference type="EMBL" id="MCK8677003.1"/>
    </source>
</evidence>
<dbReference type="GO" id="GO:0016787">
    <property type="term" value="F:hydrolase activity"/>
    <property type="evidence" value="ECO:0007669"/>
    <property type="project" value="UniProtKB-KW"/>
</dbReference>
<comment type="caution">
    <text evidence="3">The sequence shown here is derived from an EMBL/GenBank/DDBJ whole genome shotgun (WGS) entry which is preliminary data.</text>
</comment>
<evidence type="ECO:0000313" key="4">
    <source>
        <dbReference type="Proteomes" id="UP001522868"/>
    </source>
</evidence>
<evidence type="ECO:0000256" key="1">
    <source>
        <dbReference type="SAM" id="MobiDB-lite"/>
    </source>
</evidence>
<feature type="domain" description="SGNH hydrolase-type esterase" evidence="2">
    <location>
        <begin position="71"/>
        <end position="293"/>
    </location>
</feature>
<dbReference type="SUPFAM" id="SSF52266">
    <property type="entry name" value="SGNH hydrolase"/>
    <property type="match status" value="1"/>
</dbReference>
<evidence type="ECO:0000259" key="2">
    <source>
        <dbReference type="Pfam" id="PF13472"/>
    </source>
</evidence>
<gene>
    <name evidence="3" type="ORF">M1O15_06270</name>
</gene>
<dbReference type="EMBL" id="JALPTH010000004">
    <property type="protein sequence ID" value="MCK8677003.1"/>
    <property type="molecule type" value="Genomic_DNA"/>
</dbReference>
<dbReference type="Gene3D" id="3.40.50.1110">
    <property type="entry name" value="SGNH hydrolase"/>
    <property type="match status" value="1"/>
</dbReference>
<feature type="compositionally biased region" description="Low complexity" evidence="1">
    <location>
        <begin position="9"/>
        <end position="21"/>
    </location>
</feature>
<keyword evidence="4" id="KW-1185">Reference proteome</keyword>
<feature type="region of interest" description="Disordered" evidence="1">
    <location>
        <begin position="39"/>
        <end position="67"/>
    </location>
</feature>
<name>A0ABT0I6R1_9ACTN</name>
<dbReference type="PANTHER" id="PTHR30383">
    <property type="entry name" value="THIOESTERASE 1/PROTEASE 1/LYSOPHOSPHOLIPASE L1"/>
    <property type="match status" value="1"/>
</dbReference>
<protein>
    <submittedName>
        <fullName evidence="3">SGNH/GDSL hydrolase family protein</fullName>
    </submittedName>
</protein>
<sequence>MPRSRRSPRTTGRSALPPRPAAGVAAVVAAALLAGTAGCDRAPAERPRAERTSPSPTPTPGWDRDPASLAAVGDSITRSFNACGVLTDCPDSSWATGTDARVNSLARRLLGPSTLSTRTWNLAKSGSRMAELPGQMSRAAAHRPDLVTVLTGANDACRSSVAAMTPVAEYRASFEESLRRLRDGSPRSRVYVASVPDLRRLWATGWENPMGRQIWKLGLCPSMLGGAEDTGASAERRRTEVYERVVAYNEALREVCERDRLCRYDGGAVFDYRFTGDQLSPYDWFHPSLDGQARLAEIAYRRITAP</sequence>
<dbReference type="Proteomes" id="UP001522868">
    <property type="component" value="Unassembled WGS sequence"/>
</dbReference>
<feature type="region of interest" description="Disordered" evidence="1">
    <location>
        <begin position="1"/>
        <end position="21"/>
    </location>
</feature>
<proteinExistence type="predicted"/>
<keyword evidence="3" id="KW-0378">Hydrolase</keyword>
<accession>A0ABT0I6R1</accession>
<dbReference type="InterPro" id="IPR036514">
    <property type="entry name" value="SGNH_hydro_sf"/>
</dbReference>
<dbReference type="Pfam" id="PF13472">
    <property type="entry name" value="Lipase_GDSL_2"/>
    <property type="match status" value="1"/>
</dbReference>
<reference evidence="3 4" key="1">
    <citation type="submission" date="2022-04" db="EMBL/GenBank/DDBJ databases">
        <title>Streptomyces sp. nov. LCR6-01 isolated from Lichen of Dirinaria sp.</title>
        <authorList>
            <person name="Kanchanasin P."/>
            <person name="Tanasupawat S."/>
            <person name="Phongsopitanun W."/>
        </authorList>
    </citation>
    <scope>NUCLEOTIDE SEQUENCE [LARGE SCALE GENOMIC DNA]</scope>
    <source>
        <strain evidence="3 4">LCR6-01</strain>
    </source>
</reference>
<dbReference type="InterPro" id="IPR051532">
    <property type="entry name" value="Ester_Hydrolysis_Enzymes"/>
</dbReference>
<dbReference type="RefSeq" id="WP_248632221.1">
    <property type="nucleotide sequence ID" value="NZ_JALPTH010000004.1"/>
</dbReference>